<dbReference type="VEuPathDB" id="VectorBase:SSCA006141"/>
<name>A0A132AC64_SARSC</name>
<accession>A0A132AC64</accession>
<organism evidence="1 2">
    <name type="scientific">Sarcoptes scabiei</name>
    <name type="common">Itch mite</name>
    <name type="synonym">Acarus scabiei</name>
    <dbReference type="NCBI Taxonomy" id="52283"/>
    <lineage>
        <taxon>Eukaryota</taxon>
        <taxon>Metazoa</taxon>
        <taxon>Ecdysozoa</taxon>
        <taxon>Arthropoda</taxon>
        <taxon>Chelicerata</taxon>
        <taxon>Arachnida</taxon>
        <taxon>Acari</taxon>
        <taxon>Acariformes</taxon>
        <taxon>Sarcoptiformes</taxon>
        <taxon>Astigmata</taxon>
        <taxon>Psoroptidia</taxon>
        <taxon>Sarcoptoidea</taxon>
        <taxon>Sarcoptidae</taxon>
        <taxon>Sarcoptinae</taxon>
        <taxon>Sarcoptes</taxon>
    </lineage>
</organism>
<evidence type="ECO:0000313" key="2">
    <source>
        <dbReference type="Proteomes" id="UP000616769"/>
    </source>
</evidence>
<proteinExistence type="predicted"/>
<dbReference type="OrthoDB" id="6497528at2759"/>
<sequence>MKQEKSMANIEKEIDSVQRRLSENEFVVNQYRDEINLLREKWLEQEAIIEKLETENLDEQIYLTV</sequence>
<dbReference type="SUPFAM" id="SSF46589">
    <property type="entry name" value="tRNA-binding arm"/>
    <property type="match status" value="1"/>
</dbReference>
<reference evidence="1 2" key="1">
    <citation type="journal article" date="2015" name="Parasit. Vectors">
        <title>Draft genome of the scabies mite.</title>
        <authorList>
            <person name="Rider S.D.Jr."/>
            <person name="Morgan M.S."/>
            <person name="Arlian L.G."/>
        </authorList>
    </citation>
    <scope>NUCLEOTIDE SEQUENCE [LARGE SCALE GENOMIC DNA]</scope>
    <source>
        <strain evidence="1">Arlian Lab</strain>
    </source>
</reference>
<comment type="caution">
    <text evidence="1">The sequence shown here is derived from an EMBL/GenBank/DDBJ whole genome shotgun (WGS) entry which is preliminary data.</text>
</comment>
<gene>
    <name evidence="1" type="ORF">QR98_0066790</name>
</gene>
<dbReference type="AlphaFoldDB" id="A0A132AC64"/>
<dbReference type="EMBL" id="JXLN01012231">
    <property type="protein sequence ID" value="KPM08165.1"/>
    <property type="molecule type" value="Genomic_DNA"/>
</dbReference>
<evidence type="ECO:0000313" key="1">
    <source>
        <dbReference type="EMBL" id="KPM08165.1"/>
    </source>
</evidence>
<dbReference type="InterPro" id="IPR010978">
    <property type="entry name" value="tRNA-bd_arm"/>
</dbReference>
<dbReference type="Proteomes" id="UP000616769">
    <property type="component" value="Unassembled WGS sequence"/>
</dbReference>
<dbReference type="GO" id="GO:0000166">
    <property type="term" value="F:nucleotide binding"/>
    <property type="evidence" value="ECO:0007669"/>
    <property type="project" value="InterPro"/>
</dbReference>
<protein>
    <submittedName>
        <fullName evidence="1">Uncharacterized protein</fullName>
    </submittedName>
</protein>